<dbReference type="InterPro" id="IPR025282">
    <property type="entry name" value="DUF4214"/>
</dbReference>
<dbReference type="InterPro" id="IPR050131">
    <property type="entry name" value="Peptidase_S8_subtilisin-like"/>
</dbReference>
<dbReference type="Gene3D" id="1.10.3130.20">
    <property type="entry name" value="Phycobilisome linker domain"/>
    <property type="match status" value="1"/>
</dbReference>
<dbReference type="EMBL" id="VLKW01000003">
    <property type="protein sequence ID" value="TWI48522.1"/>
    <property type="molecule type" value="Genomic_DNA"/>
</dbReference>
<dbReference type="PANTHER" id="PTHR43806:SF11">
    <property type="entry name" value="CEREVISIN-RELATED"/>
    <property type="match status" value="1"/>
</dbReference>
<dbReference type="SUPFAM" id="SSF49468">
    <property type="entry name" value="VHL"/>
    <property type="match status" value="1"/>
</dbReference>
<dbReference type="InterPro" id="IPR036852">
    <property type="entry name" value="Peptidase_S8/S53_dom_sf"/>
</dbReference>
<evidence type="ECO:0000259" key="9">
    <source>
        <dbReference type="Pfam" id="PF13946"/>
    </source>
</evidence>
<organism evidence="11 12">
    <name type="scientific">Pseudoduganella flava</name>
    <dbReference type="NCBI Taxonomy" id="871742"/>
    <lineage>
        <taxon>Bacteria</taxon>
        <taxon>Pseudomonadati</taxon>
        <taxon>Pseudomonadota</taxon>
        <taxon>Betaproteobacteria</taxon>
        <taxon>Burkholderiales</taxon>
        <taxon>Oxalobacteraceae</taxon>
        <taxon>Telluria group</taxon>
        <taxon>Pseudoduganella</taxon>
    </lineage>
</organism>
<name>A0A562PVN2_9BURK</name>
<dbReference type="InterPro" id="IPR036208">
    <property type="entry name" value="VHL_sf"/>
</dbReference>
<dbReference type="SUPFAM" id="SSF52743">
    <property type="entry name" value="Subtilisin-like"/>
    <property type="match status" value="1"/>
</dbReference>
<dbReference type="AlphaFoldDB" id="A0A562PVN2"/>
<keyword evidence="3 5" id="KW-0378">Hydrolase</keyword>
<evidence type="ECO:0000313" key="13">
    <source>
        <dbReference type="Proteomes" id="UP000437862"/>
    </source>
</evidence>
<reference evidence="10 13" key="3">
    <citation type="submission" date="2019-12" db="EMBL/GenBank/DDBJ databases">
        <title>Draft Genome Sequences of Six Type Strains of the Genus Massilia.</title>
        <authorList>
            <person name="Miess H."/>
            <person name="Frediansyah A."/>
            <person name="Goeker M."/>
            <person name="Gross H."/>
        </authorList>
    </citation>
    <scope>NUCLEOTIDE SEQUENCE [LARGE SCALE GENOMIC DNA]</scope>
    <source>
        <strain evidence="10 13">DSM 26639</strain>
    </source>
</reference>
<dbReference type="InterPro" id="IPR015500">
    <property type="entry name" value="Peptidase_S8_subtilisin-rel"/>
</dbReference>
<dbReference type="PRINTS" id="PR00723">
    <property type="entry name" value="SUBTILISIN"/>
</dbReference>
<dbReference type="OrthoDB" id="480426at2"/>
<dbReference type="PANTHER" id="PTHR43806">
    <property type="entry name" value="PEPTIDASE S8"/>
    <property type="match status" value="1"/>
</dbReference>
<reference evidence="11" key="2">
    <citation type="submission" date="2019-07" db="EMBL/GenBank/DDBJ databases">
        <authorList>
            <person name="Whitman W."/>
            <person name="Huntemann M."/>
            <person name="Clum A."/>
            <person name="Pillay M."/>
            <person name="Palaniappan K."/>
            <person name="Varghese N."/>
            <person name="Mikhailova N."/>
            <person name="Stamatis D."/>
            <person name="Reddy T."/>
            <person name="Daum C."/>
            <person name="Shapiro N."/>
            <person name="Ivanova N."/>
            <person name="Kyrpides N."/>
            <person name="Woyke T."/>
        </authorList>
    </citation>
    <scope>NUCLEOTIDE SEQUENCE</scope>
    <source>
        <strain evidence="11">CGMCC 1.10685</strain>
    </source>
</reference>
<evidence type="ECO:0000259" key="8">
    <source>
        <dbReference type="Pfam" id="PF01847"/>
    </source>
</evidence>
<feature type="domain" description="DUF4214" evidence="9">
    <location>
        <begin position="541"/>
        <end position="610"/>
    </location>
</feature>
<protein>
    <submittedName>
        <fullName evidence="10">S8 family serine peptidase</fullName>
    </submittedName>
    <submittedName>
        <fullName evidence="11">von Hippel-Lindau disease tumor suppressor protein</fullName>
    </submittedName>
</protein>
<dbReference type="EMBL" id="CP046904">
    <property type="protein sequence ID" value="QGZ39623.1"/>
    <property type="molecule type" value="Genomic_DNA"/>
</dbReference>
<reference evidence="11 12" key="1">
    <citation type="journal article" date="2015" name="Stand. Genomic Sci.">
        <title>Genomic Encyclopedia of Bacterial and Archaeal Type Strains, Phase III: the genomes of soil and plant-associated and newly described type strains.</title>
        <authorList>
            <person name="Whitman W.B."/>
            <person name="Woyke T."/>
            <person name="Klenk H.P."/>
            <person name="Zhou Y."/>
            <person name="Lilburn T.G."/>
            <person name="Beck B.J."/>
            <person name="De Vos P."/>
            <person name="Vandamme P."/>
            <person name="Eisen J.A."/>
            <person name="Garrity G."/>
            <person name="Hugenholtz P."/>
            <person name="Kyrpides N.C."/>
        </authorList>
    </citation>
    <scope>NUCLEOTIDE SEQUENCE [LARGE SCALE GENOMIC DNA]</scope>
    <source>
        <strain evidence="11 12">CGMCC 1.10685</strain>
    </source>
</reference>
<feature type="active site" description="Charge relay system" evidence="5">
    <location>
        <position position="174"/>
    </location>
</feature>
<evidence type="ECO:0000259" key="7">
    <source>
        <dbReference type="Pfam" id="PF00082"/>
    </source>
</evidence>
<evidence type="ECO:0000256" key="3">
    <source>
        <dbReference type="ARBA" id="ARBA00022801"/>
    </source>
</evidence>
<gene>
    <name evidence="10" type="ORF">GO485_11575</name>
    <name evidence="11" type="ORF">IP92_01914</name>
</gene>
<dbReference type="InterPro" id="IPR023827">
    <property type="entry name" value="Peptidase_S8_Asp-AS"/>
</dbReference>
<keyword evidence="13" id="KW-1185">Reference proteome</keyword>
<evidence type="ECO:0000256" key="5">
    <source>
        <dbReference type="PROSITE-ProRule" id="PRU01240"/>
    </source>
</evidence>
<dbReference type="Pfam" id="PF00082">
    <property type="entry name" value="Peptidase_S8"/>
    <property type="match status" value="1"/>
</dbReference>
<dbReference type="Proteomes" id="UP000437862">
    <property type="component" value="Chromosome"/>
</dbReference>
<accession>A0A562PVN2</accession>
<dbReference type="InterPro" id="IPR038255">
    <property type="entry name" value="PBS_linker_sf"/>
</dbReference>
<dbReference type="Gene3D" id="2.60.40.780">
    <property type="entry name" value="von Hippel-Lindau disease tumour suppressor, beta domain"/>
    <property type="match status" value="1"/>
</dbReference>
<dbReference type="Gene3D" id="3.40.50.200">
    <property type="entry name" value="Peptidase S8/S53 domain"/>
    <property type="match status" value="1"/>
</dbReference>
<keyword evidence="2 5" id="KW-0645">Protease</keyword>
<dbReference type="PROSITE" id="PS00136">
    <property type="entry name" value="SUBTILASE_ASP"/>
    <property type="match status" value="1"/>
</dbReference>
<evidence type="ECO:0000313" key="10">
    <source>
        <dbReference type="EMBL" id="QGZ39623.1"/>
    </source>
</evidence>
<feature type="active site" description="Charge relay system" evidence="5">
    <location>
        <position position="210"/>
    </location>
</feature>
<dbReference type="GO" id="GO:0006508">
    <property type="term" value="P:proteolysis"/>
    <property type="evidence" value="ECO:0007669"/>
    <property type="project" value="UniProtKB-KW"/>
</dbReference>
<feature type="domain" description="von Hippel-Lindau disease tumour suppressor beta" evidence="8">
    <location>
        <begin position="23"/>
        <end position="75"/>
    </location>
</feature>
<evidence type="ECO:0000313" key="12">
    <source>
        <dbReference type="Proteomes" id="UP000315112"/>
    </source>
</evidence>
<feature type="domain" description="Peptidase S8/S53" evidence="7">
    <location>
        <begin position="165"/>
        <end position="409"/>
    </location>
</feature>
<evidence type="ECO:0000256" key="4">
    <source>
        <dbReference type="ARBA" id="ARBA00022825"/>
    </source>
</evidence>
<dbReference type="Pfam" id="PF13946">
    <property type="entry name" value="DUF4214"/>
    <property type="match status" value="1"/>
</dbReference>
<proteinExistence type="inferred from homology"/>
<dbReference type="Pfam" id="PF01847">
    <property type="entry name" value="VHL"/>
    <property type="match status" value="1"/>
</dbReference>
<dbReference type="Proteomes" id="UP000315112">
    <property type="component" value="Unassembled WGS sequence"/>
</dbReference>
<evidence type="ECO:0000313" key="11">
    <source>
        <dbReference type="EMBL" id="TWI48522.1"/>
    </source>
</evidence>
<dbReference type="InterPro" id="IPR000209">
    <property type="entry name" value="Peptidase_S8/S53_dom"/>
</dbReference>
<dbReference type="RefSeq" id="WP_145874313.1">
    <property type="nucleotide sequence ID" value="NZ_CP046904.1"/>
</dbReference>
<dbReference type="PROSITE" id="PS51892">
    <property type="entry name" value="SUBTILASE"/>
    <property type="match status" value="1"/>
</dbReference>
<feature type="active site" description="Charge relay system" evidence="5">
    <location>
        <position position="376"/>
    </location>
</feature>
<evidence type="ECO:0000256" key="2">
    <source>
        <dbReference type="ARBA" id="ARBA00022670"/>
    </source>
</evidence>
<dbReference type="InterPro" id="IPR023828">
    <property type="entry name" value="Peptidase_S8_Ser-AS"/>
</dbReference>
<dbReference type="GO" id="GO:0004252">
    <property type="term" value="F:serine-type endopeptidase activity"/>
    <property type="evidence" value="ECO:0007669"/>
    <property type="project" value="UniProtKB-UniRule"/>
</dbReference>
<evidence type="ECO:0000256" key="6">
    <source>
        <dbReference type="RuleBase" id="RU003355"/>
    </source>
</evidence>
<dbReference type="PROSITE" id="PS00138">
    <property type="entry name" value="SUBTILASE_SER"/>
    <property type="match status" value="1"/>
</dbReference>
<dbReference type="InterPro" id="IPR024053">
    <property type="entry name" value="VHL_beta_dom"/>
</dbReference>
<comment type="similarity">
    <text evidence="1 5 6">Belongs to the peptidase S8 family.</text>
</comment>
<keyword evidence="4 5" id="KW-0720">Serine protease</keyword>
<sequence>MLHTLHFEPSTSTIKSVSTAGTPVNIEITNHTAGTLKLFWIDSSGNTKDYGDVDPGETQRQGTNSAHAWELRKADGTVVTKFMASYAGEITVSAANELTFEDHTERVIRTPDGDWSTAQGYGMVNYAASLGIADTAPALPMSGQTNNLALNLVGAPSAWAAGYTGKGVKIAVIDSGIAQHTEISGRIVGGYDFYDGDTDPTPADGRYEDHGLSIAGALVGSHAAHGGPDTMGVAPDATLLNIRVGSTAGGPTSAIVQGIRYAVDQGAKVISLSMGNDRAKADPGFAEAVHYAFEHNVVLVNSGGNDLAYGPLGHGLTGAATGEMLLVGNYDLISGSPFTSSNQPGTAPFPWVMAGSSGYLPNSDGGYSSHDDGGTSYATPYVSGLAALLFQQNPNATATEIIDKIIAGASIGANAATGATAAPLTGSAAADRFRSTEVNDSFDGGAGVDSVAYAGKHGDYTITRNGNGWIVTDDTGADGSDLLANVERLTFADSHVALDIDGTAGQVYRLYQAAFNRVPDLPGLGAWIESMDRGLNLEGVANGFLHSPEFAQRYGAQPTNAALVNGMYQNVLHRAPDAGGQAHWMNLLETHTIDAAGLLIGFSESAENKAALIGVIGAGIEYTPVA</sequence>
<evidence type="ECO:0000256" key="1">
    <source>
        <dbReference type="ARBA" id="ARBA00011073"/>
    </source>
</evidence>
<dbReference type="InterPro" id="IPR037140">
    <property type="entry name" value="VHL_beta_dom_sf"/>
</dbReference>